<protein>
    <submittedName>
        <fullName evidence="2">Uncharacterized protein</fullName>
    </submittedName>
</protein>
<organism evidence="2 3">
    <name type="scientific">Pelagomonas calceolata</name>
    <dbReference type="NCBI Taxonomy" id="35677"/>
    <lineage>
        <taxon>Eukaryota</taxon>
        <taxon>Sar</taxon>
        <taxon>Stramenopiles</taxon>
        <taxon>Ochrophyta</taxon>
        <taxon>Pelagophyceae</taxon>
        <taxon>Pelagomonadales</taxon>
        <taxon>Pelagomonadaceae</taxon>
        <taxon>Pelagomonas</taxon>
    </lineage>
</organism>
<dbReference type="Proteomes" id="UP000789595">
    <property type="component" value="Unassembled WGS sequence"/>
</dbReference>
<proteinExistence type="predicted"/>
<comment type="caution">
    <text evidence="2">The sequence shown here is derived from an EMBL/GenBank/DDBJ whole genome shotgun (WGS) entry which is preliminary data.</text>
</comment>
<gene>
    <name evidence="2" type="ORF">PECAL_2P02280</name>
</gene>
<dbReference type="AlphaFoldDB" id="A0A8J2SGF7"/>
<evidence type="ECO:0000313" key="2">
    <source>
        <dbReference type="EMBL" id="CAH0367214.1"/>
    </source>
</evidence>
<name>A0A8J2SGF7_9STRA</name>
<sequence length="235" mass="26111">MAEETKDEGRTRRRRRSVSKATRWADWTCAAPDGEHLATLRSIDDARHERLGELHGPDQDAFFARASDREMLRMVGWAGDATRFDRELRGEGPACALGSAYYCDPGREGARPDACYMGGPLPNAQDLNERQAKPPPRVPGFLEATREARDLLRLGDEGAVDLDGTFSSEIAARPPPLPAGVLAPVPKRREMSDFGMIERFEKTYPQEKPPLPSGPDWARNDRGGWTWKGRAIGVQ</sequence>
<feature type="region of interest" description="Disordered" evidence="1">
    <location>
        <begin position="1"/>
        <end position="21"/>
    </location>
</feature>
<evidence type="ECO:0000313" key="3">
    <source>
        <dbReference type="Proteomes" id="UP000789595"/>
    </source>
</evidence>
<dbReference type="EMBL" id="CAKKNE010000002">
    <property type="protein sequence ID" value="CAH0367214.1"/>
    <property type="molecule type" value="Genomic_DNA"/>
</dbReference>
<accession>A0A8J2SGF7</accession>
<feature type="region of interest" description="Disordered" evidence="1">
    <location>
        <begin position="202"/>
        <end position="235"/>
    </location>
</feature>
<keyword evidence="3" id="KW-1185">Reference proteome</keyword>
<reference evidence="2" key="1">
    <citation type="submission" date="2021-11" db="EMBL/GenBank/DDBJ databases">
        <authorList>
            <consortium name="Genoscope - CEA"/>
            <person name="William W."/>
        </authorList>
    </citation>
    <scope>NUCLEOTIDE SEQUENCE</scope>
</reference>
<evidence type="ECO:0000256" key="1">
    <source>
        <dbReference type="SAM" id="MobiDB-lite"/>
    </source>
</evidence>